<gene>
    <name evidence="2" type="ORF">PCON_01881</name>
</gene>
<reference evidence="2 3" key="1">
    <citation type="journal article" date="2013" name="PLoS Genet.">
        <title>The genome and development-dependent transcriptomes of Pyronema confluens: a window into fungal evolution.</title>
        <authorList>
            <person name="Traeger S."/>
            <person name="Altegoer F."/>
            <person name="Freitag M."/>
            <person name="Gabaldon T."/>
            <person name="Kempken F."/>
            <person name="Kumar A."/>
            <person name="Marcet-Houben M."/>
            <person name="Poggeler S."/>
            <person name="Stajich J.E."/>
            <person name="Nowrousian M."/>
        </authorList>
    </citation>
    <scope>NUCLEOTIDE SEQUENCE [LARGE SCALE GENOMIC DNA]</scope>
    <source>
        <strain evidence="3">CBS 100304</strain>
        <tissue evidence="2">Vegetative mycelium</tissue>
    </source>
</reference>
<keyword evidence="3" id="KW-1185">Reference proteome</keyword>
<dbReference type="AlphaFoldDB" id="U4KTS4"/>
<accession>U4KTS4</accession>
<proteinExistence type="predicted"/>
<feature type="region of interest" description="Disordered" evidence="1">
    <location>
        <begin position="35"/>
        <end position="58"/>
    </location>
</feature>
<sequence>MIITRCLFRPSKFIEIGRTINILHIMYSTDKFPVSMGSQDQDSPDPLKDPISAADRSPKPKVRIQLSFWNLCNSDS</sequence>
<name>U4KTS4_PYROM</name>
<evidence type="ECO:0000313" key="3">
    <source>
        <dbReference type="Proteomes" id="UP000018144"/>
    </source>
</evidence>
<organism evidence="2 3">
    <name type="scientific">Pyronema omphalodes (strain CBS 100304)</name>
    <name type="common">Pyronema confluens</name>
    <dbReference type="NCBI Taxonomy" id="1076935"/>
    <lineage>
        <taxon>Eukaryota</taxon>
        <taxon>Fungi</taxon>
        <taxon>Dikarya</taxon>
        <taxon>Ascomycota</taxon>
        <taxon>Pezizomycotina</taxon>
        <taxon>Pezizomycetes</taxon>
        <taxon>Pezizales</taxon>
        <taxon>Pyronemataceae</taxon>
        <taxon>Pyronema</taxon>
    </lineage>
</organism>
<evidence type="ECO:0000313" key="2">
    <source>
        <dbReference type="EMBL" id="CCX04333.1"/>
    </source>
</evidence>
<protein>
    <submittedName>
        <fullName evidence="2">Uncharacterized protein</fullName>
    </submittedName>
</protein>
<evidence type="ECO:0000256" key="1">
    <source>
        <dbReference type="SAM" id="MobiDB-lite"/>
    </source>
</evidence>
<dbReference type="Proteomes" id="UP000018144">
    <property type="component" value="Unassembled WGS sequence"/>
</dbReference>
<dbReference type="EMBL" id="HF935199">
    <property type="protein sequence ID" value="CCX04333.1"/>
    <property type="molecule type" value="Genomic_DNA"/>
</dbReference>